<keyword evidence="7" id="KW-0862">Zinc</keyword>
<keyword evidence="3" id="KW-0645">Protease</keyword>
<evidence type="ECO:0000256" key="10">
    <source>
        <dbReference type="ARBA" id="ARBA00093448"/>
    </source>
</evidence>
<evidence type="ECO:0000313" key="14">
    <source>
        <dbReference type="Proteomes" id="UP000191905"/>
    </source>
</evidence>
<comment type="pathway">
    <text evidence="2">Cell wall biogenesis; cell wall polysaccharide biosynthesis.</text>
</comment>
<evidence type="ECO:0000256" key="9">
    <source>
        <dbReference type="ARBA" id="ARBA00023316"/>
    </source>
</evidence>
<dbReference type="GO" id="GO:0071555">
    <property type="term" value="P:cell wall organization"/>
    <property type="evidence" value="ECO:0007669"/>
    <property type="project" value="UniProtKB-KW"/>
</dbReference>
<reference evidence="13 14" key="1">
    <citation type="journal article" date="2016" name="Int. J. Syst. Evol. Microbiol.">
        <title>Pseudaminobacter manganicus sp. nov., isolated from sludge of a manganese mine.</title>
        <authorList>
            <person name="Li J."/>
            <person name="Huang J."/>
            <person name="Liao S."/>
            <person name="Wang G."/>
        </authorList>
    </citation>
    <scope>NUCLEOTIDE SEQUENCE [LARGE SCALE GENOMIC DNA]</scope>
    <source>
        <strain evidence="13 14">JH-7</strain>
    </source>
</reference>
<comment type="similarity">
    <text evidence="10">Belongs to the peptidase M15 family.</text>
</comment>
<proteinExistence type="inferred from homology"/>
<keyword evidence="9" id="KW-0961">Cell wall biogenesis/degradation</keyword>
<protein>
    <recommendedName>
        <fullName evidence="11">Murein endopeptidase K</fullName>
    </recommendedName>
</protein>
<keyword evidence="5" id="KW-0732">Signal</keyword>
<evidence type="ECO:0000256" key="1">
    <source>
        <dbReference type="ARBA" id="ARBA00001947"/>
    </source>
</evidence>
<feature type="compositionally biased region" description="Basic and acidic residues" evidence="12">
    <location>
        <begin position="501"/>
        <end position="512"/>
    </location>
</feature>
<dbReference type="InterPro" id="IPR010275">
    <property type="entry name" value="MepK"/>
</dbReference>
<dbReference type="InterPro" id="IPR009045">
    <property type="entry name" value="Zn_M74/Hedgehog-like"/>
</dbReference>
<evidence type="ECO:0000256" key="11">
    <source>
        <dbReference type="ARBA" id="ARBA00093666"/>
    </source>
</evidence>
<evidence type="ECO:0000256" key="8">
    <source>
        <dbReference type="ARBA" id="ARBA00023049"/>
    </source>
</evidence>
<dbReference type="PANTHER" id="PTHR37425:SF1">
    <property type="entry name" value="OUTER MEMBRANE PROTEIN"/>
    <property type="match status" value="1"/>
</dbReference>
<dbReference type="Gene3D" id="3.30.1380.10">
    <property type="match status" value="1"/>
</dbReference>
<dbReference type="Pfam" id="PF05951">
    <property type="entry name" value="Peptidase_M15_2"/>
    <property type="match status" value="1"/>
</dbReference>
<accession>A0A1V8RV95</accession>
<dbReference type="PANTHER" id="PTHR37425">
    <property type="match status" value="1"/>
</dbReference>
<dbReference type="STRING" id="1873176.BFN67_11350"/>
<dbReference type="GO" id="GO:0046872">
    <property type="term" value="F:metal ion binding"/>
    <property type="evidence" value="ECO:0007669"/>
    <property type="project" value="UniProtKB-KW"/>
</dbReference>
<feature type="region of interest" description="Disordered" evidence="12">
    <location>
        <begin position="483"/>
        <end position="512"/>
    </location>
</feature>
<keyword evidence="8" id="KW-0482">Metalloprotease</keyword>
<sequence length="593" mass="62511">MAALAAIGFLAASMAVAKAEVRSLKLYHLHTHEKAEIVYKRNGRYDKAGLKKIDHILRDWRRNESVRTDPRLLDLVWEAYKASGATGYINIICGYRAPETNSMLRSRSRGVAKKSQHVLGKAMDFYIPGVPLKKLRDIGLKMQGGGVGYYPTSGSPFVHMDVGNVRHWPGISRKELVRVFPNGKTLHVPSDGKPLPGYQQALAAYKSRKANGEPAIALASAGGSSSKSHGLLAALFGGGEDEADDNADVASAPAPKAKAKASKPEPAKSETRIAIVAPQDANRVEIPQPEQDTPETIIAALPAGDIPLPGFAPRPKAETGVETPENIPFGMADANAPETIKTASVQVASAAPVAPQDIPFGMTDASTLQALENAETSEARPAPLPSWRPDEAQAVASQSEKPVLMALAEAPKQASLTGGVFSALPSARPDNRASDRAGTDEVKALLEKASAEQAGVASLSAKRSVFSDPSGIDAASPKLASIERPSADSHSAAIAGSAKTTPKEARASAADARPEARAVVVAAAPQVARWALHSTDYVATIKGSTTAPRFAYNLVRTPPREVYTVGFEPNAEVANSSRFTGSAVKFLSVAHFK</sequence>
<keyword evidence="4" id="KW-0479">Metal-binding</keyword>
<organism evidence="13 14">
    <name type="scientific">Manganibacter manganicus</name>
    <dbReference type="NCBI Taxonomy" id="1873176"/>
    <lineage>
        <taxon>Bacteria</taxon>
        <taxon>Pseudomonadati</taxon>
        <taxon>Pseudomonadota</taxon>
        <taxon>Alphaproteobacteria</taxon>
        <taxon>Hyphomicrobiales</taxon>
        <taxon>Phyllobacteriaceae</taxon>
        <taxon>Manganibacter</taxon>
    </lineage>
</organism>
<dbReference type="CDD" id="cd14844">
    <property type="entry name" value="Zn-DD-carboxypeptidase_like"/>
    <property type="match status" value="1"/>
</dbReference>
<gene>
    <name evidence="13" type="ORF">BFN67_11350</name>
</gene>
<dbReference type="SUPFAM" id="SSF55166">
    <property type="entry name" value="Hedgehog/DD-peptidase"/>
    <property type="match status" value="1"/>
</dbReference>
<evidence type="ECO:0000313" key="13">
    <source>
        <dbReference type="EMBL" id="OQM77078.1"/>
    </source>
</evidence>
<dbReference type="OrthoDB" id="9782994at2"/>
<keyword evidence="6" id="KW-0378">Hydrolase</keyword>
<evidence type="ECO:0000256" key="5">
    <source>
        <dbReference type="ARBA" id="ARBA00022729"/>
    </source>
</evidence>
<evidence type="ECO:0000256" key="12">
    <source>
        <dbReference type="SAM" id="MobiDB-lite"/>
    </source>
</evidence>
<evidence type="ECO:0000256" key="4">
    <source>
        <dbReference type="ARBA" id="ARBA00022723"/>
    </source>
</evidence>
<dbReference type="GO" id="GO:0008237">
    <property type="term" value="F:metallopeptidase activity"/>
    <property type="evidence" value="ECO:0007669"/>
    <property type="project" value="UniProtKB-KW"/>
</dbReference>
<name>A0A1V8RV95_9HYPH</name>
<evidence type="ECO:0000256" key="3">
    <source>
        <dbReference type="ARBA" id="ARBA00022670"/>
    </source>
</evidence>
<comment type="caution">
    <text evidence="13">The sequence shown here is derived from an EMBL/GenBank/DDBJ whole genome shotgun (WGS) entry which is preliminary data.</text>
</comment>
<dbReference type="AlphaFoldDB" id="A0A1V8RV95"/>
<evidence type="ECO:0000256" key="7">
    <source>
        <dbReference type="ARBA" id="ARBA00022833"/>
    </source>
</evidence>
<dbReference type="GO" id="GO:0006508">
    <property type="term" value="P:proteolysis"/>
    <property type="evidence" value="ECO:0007669"/>
    <property type="project" value="UniProtKB-KW"/>
</dbReference>
<keyword evidence="14" id="KW-1185">Reference proteome</keyword>
<dbReference type="RefSeq" id="WP_080918202.1">
    <property type="nucleotide sequence ID" value="NZ_MDET01000003.1"/>
</dbReference>
<comment type="cofactor">
    <cofactor evidence="1">
        <name>Zn(2+)</name>
        <dbReference type="ChEBI" id="CHEBI:29105"/>
    </cofactor>
</comment>
<evidence type="ECO:0000256" key="6">
    <source>
        <dbReference type="ARBA" id="ARBA00022801"/>
    </source>
</evidence>
<dbReference type="Proteomes" id="UP000191905">
    <property type="component" value="Unassembled WGS sequence"/>
</dbReference>
<dbReference type="EMBL" id="MDET01000003">
    <property type="protein sequence ID" value="OQM77078.1"/>
    <property type="molecule type" value="Genomic_DNA"/>
</dbReference>
<evidence type="ECO:0000256" key="2">
    <source>
        <dbReference type="ARBA" id="ARBA00004776"/>
    </source>
</evidence>
<feature type="region of interest" description="Disordered" evidence="12">
    <location>
        <begin position="244"/>
        <end position="270"/>
    </location>
</feature>